<dbReference type="InterPro" id="IPR014352">
    <property type="entry name" value="FERM/acyl-CoA-bd_prot_sf"/>
</dbReference>
<proteinExistence type="predicted"/>
<organism evidence="3">
    <name type="scientific">viral metagenome</name>
    <dbReference type="NCBI Taxonomy" id="1070528"/>
    <lineage>
        <taxon>unclassified sequences</taxon>
        <taxon>metagenomes</taxon>
        <taxon>organismal metagenomes</taxon>
    </lineage>
</organism>
<evidence type="ECO:0000256" key="1">
    <source>
        <dbReference type="ARBA" id="ARBA00023121"/>
    </source>
</evidence>
<name>A0A6C0JNU7_9ZZZZ</name>
<reference evidence="3" key="1">
    <citation type="journal article" date="2020" name="Nature">
        <title>Giant virus diversity and host interactions through global metagenomics.</title>
        <authorList>
            <person name="Schulz F."/>
            <person name="Roux S."/>
            <person name="Paez-Espino D."/>
            <person name="Jungbluth S."/>
            <person name="Walsh D.A."/>
            <person name="Denef V.J."/>
            <person name="McMahon K.D."/>
            <person name="Konstantinidis K.T."/>
            <person name="Eloe-Fadrosh E.A."/>
            <person name="Kyrpides N.C."/>
            <person name="Woyke T."/>
        </authorList>
    </citation>
    <scope>NUCLEOTIDE SEQUENCE</scope>
    <source>
        <strain evidence="3">GVMAG-S-1038524-41</strain>
    </source>
</reference>
<dbReference type="Pfam" id="PF00887">
    <property type="entry name" value="ACBP"/>
    <property type="match status" value="1"/>
</dbReference>
<dbReference type="SUPFAM" id="SSF47027">
    <property type="entry name" value="Acyl-CoA binding protein"/>
    <property type="match status" value="1"/>
</dbReference>
<feature type="domain" description="ACB" evidence="2">
    <location>
        <begin position="11"/>
        <end position="94"/>
    </location>
</feature>
<sequence length="94" mass="11012">MDIHYVQMDDIDEQFESAAKSVFNLKNRPSDYQMLQLYGLYKQSLFGNNKTPKPGVFDFKGKEKWNAWKNVSGKGKTKAKQEYINLVEQLKMLE</sequence>
<dbReference type="GO" id="GO:0006631">
    <property type="term" value="P:fatty acid metabolic process"/>
    <property type="evidence" value="ECO:0007669"/>
    <property type="project" value="TreeGrafter"/>
</dbReference>
<dbReference type="Gene3D" id="1.20.80.10">
    <property type="match status" value="1"/>
</dbReference>
<evidence type="ECO:0000259" key="2">
    <source>
        <dbReference type="PROSITE" id="PS51228"/>
    </source>
</evidence>
<dbReference type="PROSITE" id="PS51228">
    <property type="entry name" value="ACB_2"/>
    <property type="match status" value="1"/>
</dbReference>
<dbReference type="PANTHER" id="PTHR23310:SF62">
    <property type="entry name" value="ACYL-COA BINDING PROTEIN 1, ISOFORM A"/>
    <property type="match status" value="1"/>
</dbReference>
<dbReference type="InterPro" id="IPR000582">
    <property type="entry name" value="Acyl-CoA-binding_protein"/>
</dbReference>
<dbReference type="InterPro" id="IPR035984">
    <property type="entry name" value="Acyl-CoA-binding_sf"/>
</dbReference>
<evidence type="ECO:0000313" key="3">
    <source>
        <dbReference type="EMBL" id="QHU07043.1"/>
    </source>
</evidence>
<protein>
    <recommendedName>
        <fullName evidence="2">ACB domain-containing protein</fullName>
    </recommendedName>
</protein>
<accession>A0A6C0JNU7</accession>
<dbReference type="AlphaFoldDB" id="A0A6C0JNU7"/>
<keyword evidence="1" id="KW-0446">Lipid-binding</keyword>
<dbReference type="GO" id="GO:0000062">
    <property type="term" value="F:fatty-acyl-CoA binding"/>
    <property type="evidence" value="ECO:0007669"/>
    <property type="project" value="InterPro"/>
</dbReference>
<dbReference type="PANTHER" id="PTHR23310">
    <property type="entry name" value="ACYL-COA-BINDING PROTEIN, ACBP"/>
    <property type="match status" value="1"/>
</dbReference>
<dbReference type="EMBL" id="MN740671">
    <property type="protein sequence ID" value="QHU07043.1"/>
    <property type="molecule type" value="Genomic_DNA"/>
</dbReference>
<dbReference type="PRINTS" id="PR00689">
    <property type="entry name" value="ACOABINDINGP"/>
</dbReference>